<dbReference type="PANTHER" id="PTHR43880">
    <property type="entry name" value="ALCOHOL DEHYDROGENASE"/>
    <property type="match status" value="1"/>
</dbReference>
<organism evidence="7">
    <name type="scientific">freshwater metagenome</name>
    <dbReference type="NCBI Taxonomy" id="449393"/>
    <lineage>
        <taxon>unclassified sequences</taxon>
        <taxon>metagenomes</taxon>
        <taxon>ecological metagenomes</taxon>
    </lineage>
</organism>
<dbReference type="FunFam" id="3.40.50.720:FF:000003">
    <property type="entry name" value="S-(hydroxymethyl)glutathione dehydrogenase"/>
    <property type="match status" value="1"/>
</dbReference>
<evidence type="ECO:0000259" key="6">
    <source>
        <dbReference type="SMART" id="SM00829"/>
    </source>
</evidence>
<sequence length="358" mass="37045">MRAAIFVGQDLDLSVEDVTSTPPGARDVVVRIEASGVCHSDLSVIDGKLPVGAPCILGHEGAGTVEWTGSEVTRCNVGDRVILSLTPVCGACWHCLRQETHLCEMGSGVTAVQRAVRADGSTTGALSGLGTFSDSIAVHEASCIPVQTDLPADQLSLIGCGITTGLGAALNTAAVHFGATVAVIGCGGVGTSVIQGARIAGASQIIAIDPVEFKRSSAGHFGATNTIDPTDGDPVQQVLALTGGRGVDYAFEAVGAHDLIVQAISMTRKGGTTVLVGVPHWSTTVAVPILPLIIQDKSIKGSYYGSSRTTRDFPRFIQLVETGRLDLGSMVSRRLSLDEINDAFTAMKNGEVLRTVIV</sequence>
<dbReference type="SUPFAM" id="SSF51735">
    <property type="entry name" value="NAD(P)-binding Rossmann-fold domains"/>
    <property type="match status" value="1"/>
</dbReference>
<evidence type="ECO:0000256" key="4">
    <source>
        <dbReference type="ARBA" id="ARBA00023002"/>
    </source>
</evidence>
<evidence type="ECO:0000313" key="7">
    <source>
        <dbReference type="EMBL" id="CAB4733898.1"/>
    </source>
</evidence>
<keyword evidence="3" id="KW-0862">Zinc</keyword>
<dbReference type="Gene3D" id="3.40.50.720">
    <property type="entry name" value="NAD(P)-binding Rossmann-like Domain"/>
    <property type="match status" value="1"/>
</dbReference>
<dbReference type="GO" id="GO:0005829">
    <property type="term" value="C:cytosol"/>
    <property type="evidence" value="ECO:0007669"/>
    <property type="project" value="TreeGrafter"/>
</dbReference>
<dbReference type="InterPro" id="IPR013149">
    <property type="entry name" value="ADH-like_C"/>
</dbReference>
<dbReference type="EMBL" id="CAFBMH010000019">
    <property type="protein sequence ID" value="CAB4899498.1"/>
    <property type="molecule type" value="Genomic_DNA"/>
</dbReference>
<dbReference type="Pfam" id="PF08240">
    <property type="entry name" value="ADH_N"/>
    <property type="match status" value="1"/>
</dbReference>
<dbReference type="EMBL" id="CAFBOS010000043">
    <property type="protein sequence ID" value="CAB4989892.1"/>
    <property type="molecule type" value="Genomic_DNA"/>
</dbReference>
<dbReference type="EMBL" id="CAFABA010000093">
    <property type="protein sequence ID" value="CAB4834309.1"/>
    <property type="molecule type" value="Genomic_DNA"/>
</dbReference>
<gene>
    <name evidence="7" type="ORF">UFOPK2754_00675</name>
    <name evidence="8" type="ORF">UFOPK3139_02045</name>
    <name evidence="9" type="ORF">UFOPK3543_00780</name>
    <name evidence="10" type="ORF">UFOPK3967_00932</name>
</gene>
<dbReference type="PANTHER" id="PTHR43880:SF12">
    <property type="entry name" value="ALCOHOL DEHYDROGENASE CLASS-3"/>
    <property type="match status" value="1"/>
</dbReference>
<dbReference type="Pfam" id="PF00107">
    <property type="entry name" value="ADH_zinc_N"/>
    <property type="match status" value="1"/>
</dbReference>
<dbReference type="SMART" id="SM00829">
    <property type="entry name" value="PKS_ER"/>
    <property type="match status" value="1"/>
</dbReference>
<dbReference type="EMBL" id="CAEZYR010000017">
    <property type="protein sequence ID" value="CAB4733898.1"/>
    <property type="molecule type" value="Genomic_DNA"/>
</dbReference>
<dbReference type="InterPro" id="IPR020843">
    <property type="entry name" value="ER"/>
</dbReference>
<evidence type="ECO:0000313" key="8">
    <source>
        <dbReference type="EMBL" id="CAB4834309.1"/>
    </source>
</evidence>
<comment type="cofactor">
    <cofactor evidence="1">
        <name>Zn(2+)</name>
        <dbReference type="ChEBI" id="CHEBI:29105"/>
    </cofactor>
</comment>
<name>A0A6J6SGQ8_9ZZZZ</name>
<feature type="domain" description="Enoyl reductase (ER)" evidence="6">
    <location>
        <begin position="8"/>
        <end position="358"/>
    </location>
</feature>
<evidence type="ECO:0000256" key="5">
    <source>
        <dbReference type="ARBA" id="ARBA00023027"/>
    </source>
</evidence>
<dbReference type="PROSITE" id="PS00059">
    <property type="entry name" value="ADH_ZINC"/>
    <property type="match status" value="1"/>
</dbReference>
<proteinExistence type="predicted"/>
<dbReference type="SUPFAM" id="SSF50129">
    <property type="entry name" value="GroES-like"/>
    <property type="match status" value="1"/>
</dbReference>
<accession>A0A6J6SGQ8</accession>
<dbReference type="InterPro" id="IPR036291">
    <property type="entry name" value="NAD(P)-bd_dom_sf"/>
</dbReference>
<evidence type="ECO:0000256" key="2">
    <source>
        <dbReference type="ARBA" id="ARBA00022723"/>
    </source>
</evidence>
<dbReference type="AlphaFoldDB" id="A0A6J6SGQ8"/>
<dbReference type="GO" id="GO:0008270">
    <property type="term" value="F:zinc ion binding"/>
    <property type="evidence" value="ECO:0007669"/>
    <property type="project" value="InterPro"/>
</dbReference>
<dbReference type="InterPro" id="IPR002328">
    <property type="entry name" value="ADH_Zn_CS"/>
</dbReference>
<dbReference type="GO" id="GO:0051903">
    <property type="term" value="F:S-(hydroxymethyl)glutathione dehydrogenase [NAD(P)+] activity"/>
    <property type="evidence" value="ECO:0007669"/>
    <property type="project" value="TreeGrafter"/>
</dbReference>
<keyword evidence="2" id="KW-0479">Metal-binding</keyword>
<dbReference type="InterPro" id="IPR011032">
    <property type="entry name" value="GroES-like_sf"/>
</dbReference>
<dbReference type="Gene3D" id="3.90.180.10">
    <property type="entry name" value="Medium-chain alcohol dehydrogenases, catalytic domain"/>
    <property type="match status" value="1"/>
</dbReference>
<evidence type="ECO:0000256" key="3">
    <source>
        <dbReference type="ARBA" id="ARBA00022833"/>
    </source>
</evidence>
<dbReference type="GO" id="GO:0046294">
    <property type="term" value="P:formaldehyde catabolic process"/>
    <property type="evidence" value="ECO:0007669"/>
    <property type="project" value="TreeGrafter"/>
</dbReference>
<keyword evidence="5" id="KW-0520">NAD</keyword>
<dbReference type="InterPro" id="IPR013154">
    <property type="entry name" value="ADH-like_N"/>
</dbReference>
<dbReference type="CDD" id="cd08279">
    <property type="entry name" value="Zn_ADH_class_III"/>
    <property type="match status" value="1"/>
</dbReference>
<evidence type="ECO:0000313" key="10">
    <source>
        <dbReference type="EMBL" id="CAB4989892.1"/>
    </source>
</evidence>
<evidence type="ECO:0000313" key="9">
    <source>
        <dbReference type="EMBL" id="CAB4899498.1"/>
    </source>
</evidence>
<protein>
    <submittedName>
        <fullName evidence="7">Unannotated protein</fullName>
    </submittedName>
</protein>
<evidence type="ECO:0000256" key="1">
    <source>
        <dbReference type="ARBA" id="ARBA00001947"/>
    </source>
</evidence>
<keyword evidence="4" id="KW-0560">Oxidoreductase</keyword>
<reference evidence="7" key="1">
    <citation type="submission" date="2020-05" db="EMBL/GenBank/DDBJ databases">
        <authorList>
            <person name="Chiriac C."/>
            <person name="Salcher M."/>
            <person name="Ghai R."/>
            <person name="Kavagutti S V."/>
        </authorList>
    </citation>
    <scope>NUCLEOTIDE SEQUENCE</scope>
</reference>